<dbReference type="PIRSF" id="PIRSF004982">
    <property type="entry name" value="SlP"/>
    <property type="match status" value="1"/>
</dbReference>
<evidence type="ECO:0000313" key="1">
    <source>
        <dbReference type="EMBL" id="VVM07162.1"/>
    </source>
</evidence>
<accession>A0A5E6MDW1</accession>
<dbReference type="PROSITE" id="PS51257">
    <property type="entry name" value="PROKAR_LIPOPROTEIN"/>
    <property type="match status" value="1"/>
</dbReference>
<organism evidence="1 2">
    <name type="scientific">Methylacidimicrobium cyclopophantes</name>
    <dbReference type="NCBI Taxonomy" id="1041766"/>
    <lineage>
        <taxon>Bacteria</taxon>
        <taxon>Pseudomonadati</taxon>
        <taxon>Verrucomicrobiota</taxon>
        <taxon>Methylacidimicrobium</taxon>
    </lineage>
</organism>
<dbReference type="PANTHER" id="PTHR37530">
    <property type="entry name" value="OUTER MEMBRANE PROTEIN SLP"/>
    <property type="match status" value="1"/>
</dbReference>
<proteinExistence type="predicted"/>
<name>A0A5E6MDW1_9BACT</name>
<dbReference type="RefSeq" id="WP_142525452.1">
    <property type="nucleotide sequence ID" value="NZ_CABFUZ020000148.1"/>
</dbReference>
<reference evidence="1" key="1">
    <citation type="submission" date="2019-09" db="EMBL/GenBank/DDBJ databases">
        <authorList>
            <person name="Cremers G."/>
        </authorList>
    </citation>
    <scope>NUCLEOTIDE SEQUENCE [LARGE SCALE GENOMIC DNA]</scope>
    <source>
        <strain evidence="1">3B</strain>
    </source>
</reference>
<evidence type="ECO:0000313" key="2">
    <source>
        <dbReference type="Proteomes" id="UP000381693"/>
    </source>
</evidence>
<dbReference type="Pfam" id="PF03843">
    <property type="entry name" value="Slp"/>
    <property type="match status" value="1"/>
</dbReference>
<keyword evidence="2" id="KW-1185">Reference proteome</keyword>
<dbReference type="Proteomes" id="UP000381693">
    <property type="component" value="Unassembled WGS sequence"/>
</dbReference>
<dbReference type="PANTHER" id="PTHR37530:SF1">
    <property type="entry name" value="OUTER MEMBRANE PROTEIN SLP"/>
    <property type="match status" value="1"/>
</dbReference>
<dbReference type="EMBL" id="CABFUZ020000148">
    <property type="protein sequence ID" value="VVM07162.1"/>
    <property type="molecule type" value="Genomic_DNA"/>
</dbReference>
<dbReference type="AlphaFoldDB" id="A0A5E6MDW1"/>
<gene>
    <name evidence="1" type="primary">slp</name>
    <name evidence="1" type="ORF">MAMC_01462</name>
</gene>
<dbReference type="InterPro" id="IPR004658">
    <property type="entry name" value="OMP_Slp"/>
</dbReference>
<comment type="caution">
    <text evidence="1">The sequence shown here is derived from an EMBL/GenBank/DDBJ whole genome shotgun (WGS) entry which is preliminary data.</text>
</comment>
<sequence length="186" mass="21202">MDRFWLRETRPAGLLLLLLLAGCSPFSSEVRKQIRDQPSFGAIRANPSAYRGRMVLLGGTILYAKHRNRATFLEILEKELNAYDHPVSSDKSDGRFLVGISGSLDLSTYAKGREITVIGRVVGPQPGRIGERRYIYPLIAATKIHLWRQHEANSAYWTYPRMEWGWGYPGMDWGTAWGMVPPMTFW</sequence>
<protein>
    <submittedName>
        <fullName evidence="1">Outer membrane protein slp</fullName>
    </submittedName>
</protein>
<dbReference type="GO" id="GO:0019867">
    <property type="term" value="C:outer membrane"/>
    <property type="evidence" value="ECO:0007669"/>
    <property type="project" value="InterPro"/>
</dbReference>
<dbReference type="OrthoDB" id="194425at2"/>